<dbReference type="NCBIfam" id="TIGR01430">
    <property type="entry name" value="aden_deam"/>
    <property type="match status" value="1"/>
</dbReference>
<dbReference type="AlphaFoldDB" id="A0AA96J8S6"/>
<dbReference type="GO" id="GO:0016814">
    <property type="term" value="F:hydrolase activity, acting on carbon-nitrogen (but not peptide) bonds, in cyclic amidines"/>
    <property type="evidence" value="ECO:0007669"/>
    <property type="project" value="UniProtKB-ARBA"/>
</dbReference>
<comment type="similarity">
    <text evidence="2">Belongs to the metallo-dependent hydrolases superfamily. Adenosine and AMP deaminases family.</text>
</comment>
<comment type="cofactor">
    <cofactor evidence="1">
        <name>Zn(2+)</name>
        <dbReference type="ChEBI" id="CHEBI:29105"/>
    </cofactor>
</comment>
<gene>
    <name evidence="7" type="primary">add</name>
    <name evidence="7" type="ORF">RN606_04235</name>
</gene>
<accession>A0AA96J8S6</accession>
<evidence type="ECO:0000256" key="1">
    <source>
        <dbReference type="ARBA" id="ARBA00001947"/>
    </source>
</evidence>
<evidence type="ECO:0000256" key="3">
    <source>
        <dbReference type="ARBA" id="ARBA00022723"/>
    </source>
</evidence>
<dbReference type="Pfam" id="PF00962">
    <property type="entry name" value="A_deaminase"/>
    <property type="match status" value="1"/>
</dbReference>
<dbReference type="EC" id="3.5.4.4" evidence="7"/>
<dbReference type="Gene3D" id="3.20.20.140">
    <property type="entry name" value="Metal-dependent hydrolases"/>
    <property type="match status" value="1"/>
</dbReference>
<organism evidence="7 8">
    <name type="scientific">Demequina capsici</name>
    <dbReference type="NCBI Taxonomy" id="3075620"/>
    <lineage>
        <taxon>Bacteria</taxon>
        <taxon>Bacillati</taxon>
        <taxon>Actinomycetota</taxon>
        <taxon>Actinomycetes</taxon>
        <taxon>Micrococcales</taxon>
        <taxon>Demequinaceae</taxon>
        <taxon>Demequina</taxon>
    </lineage>
</organism>
<evidence type="ECO:0000256" key="2">
    <source>
        <dbReference type="ARBA" id="ARBA00006676"/>
    </source>
</evidence>
<dbReference type="GO" id="GO:0019239">
    <property type="term" value="F:deaminase activity"/>
    <property type="evidence" value="ECO:0007669"/>
    <property type="project" value="InterPro"/>
</dbReference>
<dbReference type="GO" id="GO:0046872">
    <property type="term" value="F:metal ion binding"/>
    <property type="evidence" value="ECO:0007669"/>
    <property type="project" value="UniProtKB-KW"/>
</dbReference>
<proteinExistence type="inferred from homology"/>
<dbReference type="Proteomes" id="UP001304125">
    <property type="component" value="Chromosome"/>
</dbReference>
<dbReference type="PANTHER" id="PTHR43114:SF6">
    <property type="entry name" value="ADENINE DEAMINASE"/>
    <property type="match status" value="1"/>
</dbReference>
<sequence>MRHDDYLRPIPKTELHCHFVSTMTGARLIQLADRYGVALPTTDPDALFAYDDLADFLVAFRAATDVLRTSDDLAKVAYDGVRADVIGSGLRYREYYVNPQYFAPKGIGYRSLLDPIIDGLSAARDDLGVDFRIVVAINRQEPSAAALELVQTVLANPLDPVVGIGQDDLTPELTEDPGRFADAYALARRHGLHTTAHAGERPVDSPESVRVAMDELHVDRIDHGYRIVDDPQLTAQARDSGIHFATTPWSTTICSGWTIDPQHRIRRMIDAGLSVSFSSDDATFFRTSVGREFREALPLLGLGIEDARRIALAGIDGAFCDDDTKASLRARFTAEIMALDATIAAG</sequence>
<dbReference type="InterPro" id="IPR001365">
    <property type="entry name" value="A_deaminase_dom"/>
</dbReference>
<keyword evidence="3" id="KW-0479">Metal-binding</keyword>
<evidence type="ECO:0000259" key="6">
    <source>
        <dbReference type="Pfam" id="PF00962"/>
    </source>
</evidence>
<evidence type="ECO:0000256" key="4">
    <source>
        <dbReference type="ARBA" id="ARBA00022801"/>
    </source>
</evidence>
<dbReference type="EMBL" id="CP134879">
    <property type="protein sequence ID" value="WNM25363.1"/>
    <property type="molecule type" value="Genomic_DNA"/>
</dbReference>
<reference evidence="7 8" key="1">
    <citation type="submission" date="2023-09" db="EMBL/GenBank/DDBJ databases">
        <title>Demequina sp. a novel bacteria isolated from Capsicum annuum.</title>
        <authorList>
            <person name="Humaira Z."/>
            <person name="Lee J."/>
            <person name="Cho D."/>
        </authorList>
    </citation>
    <scope>NUCLEOTIDE SEQUENCE [LARGE SCALE GENOMIC DNA]</scope>
    <source>
        <strain evidence="7 8">OYTSA14</strain>
    </source>
</reference>
<dbReference type="InterPro" id="IPR032466">
    <property type="entry name" value="Metal_Hydrolase"/>
</dbReference>
<protein>
    <submittedName>
        <fullName evidence="7">Adenosine deaminase</fullName>
        <ecNumber evidence="7">3.5.4.4</ecNumber>
    </submittedName>
</protein>
<keyword evidence="5" id="KW-0862">Zinc</keyword>
<keyword evidence="4 7" id="KW-0378">Hydrolase</keyword>
<evidence type="ECO:0000256" key="5">
    <source>
        <dbReference type="ARBA" id="ARBA00022833"/>
    </source>
</evidence>
<dbReference type="InterPro" id="IPR006330">
    <property type="entry name" value="Ado/ade_deaminase"/>
</dbReference>
<dbReference type="GO" id="GO:0016829">
    <property type="term" value="F:lyase activity"/>
    <property type="evidence" value="ECO:0007669"/>
    <property type="project" value="UniProtKB-KW"/>
</dbReference>
<dbReference type="RefSeq" id="WP_313500258.1">
    <property type="nucleotide sequence ID" value="NZ_CP134879.1"/>
</dbReference>
<dbReference type="SUPFAM" id="SSF51556">
    <property type="entry name" value="Metallo-dependent hydrolases"/>
    <property type="match status" value="1"/>
</dbReference>
<feature type="domain" description="Adenosine deaminase" evidence="6">
    <location>
        <begin position="11"/>
        <end position="331"/>
    </location>
</feature>
<evidence type="ECO:0000313" key="7">
    <source>
        <dbReference type="EMBL" id="WNM25363.1"/>
    </source>
</evidence>
<name>A0AA96J8S6_9MICO</name>
<evidence type="ECO:0000313" key="8">
    <source>
        <dbReference type="Proteomes" id="UP001304125"/>
    </source>
</evidence>
<keyword evidence="7" id="KW-0456">Lyase</keyword>
<keyword evidence="8" id="KW-1185">Reference proteome</keyword>
<dbReference type="PANTHER" id="PTHR43114">
    <property type="entry name" value="ADENINE DEAMINASE"/>
    <property type="match status" value="1"/>
</dbReference>